<gene>
    <name evidence="1" type="ORF">ACFFGG_11395</name>
</gene>
<protein>
    <submittedName>
        <fullName evidence="1">Uncharacterized protein</fullName>
    </submittedName>
</protein>
<proteinExistence type="predicted"/>
<dbReference type="EMBL" id="JBHLTN010000021">
    <property type="protein sequence ID" value="MFC0593164.1"/>
    <property type="molecule type" value="Genomic_DNA"/>
</dbReference>
<keyword evidence="2" id="KW-1185">Reference proteome</keyword>
<organism evidence="1 2">
    <name type="scientific">Ottowia pentelensis</name>
    <dbReference type="NCBI Taxonomy" id="511108"/>
    <lineage>
        <taxon>Bacteria</taxon>
        <taxon>Pseudomonadati</taxon>
        <taxon>Pseudomonadota</taxon>
        <taxon>Betaproteobacteria</taxon>
        <taxon>Burkholderiales</taxon>
        <taxon>Comamonadaceae</taxon>
        <taxon>Ottowia</taxon>
    </lineage>
</organism>
<comment type="caution">
    <text evidence="1">The sequence shown here is derived from an EMBL/GenBank/DDBJ whole genome shotgun (WGS) entry which is preliminary data.</text>
</comment>
<dbReference type="RefSeq" id="WP_377483150.1">
    <property type="nucleotide sequence ID" value="NZ_JBHLTN010000021.1"/>
</dbReference>
<evidence type="ECO:0000313" key="2">
    <source>
        <dbReference type="Proteomes" id="UP001589834"/>
    </source>
</evidence>
<evidence type="ECO:0000313" key="1">
    <source>
        <dbReference type="EMBL" id="MFC0593164.1"/>
    </source>
</evidence>
<dbReference type="Proteomes" id="UP001589834">
    <property type="component" value="Unassembled WGS sequence"/>
</dbReference>
<sequence>MSKAQALIALVATAVMVDGERRVIAAGQPLPALDAVDTDALLAAKAARIDDGAAATEAAAEGAAPAAKPAAKKAPAKT</sequence>
<accession>A0ABV6PTI6</accession>
<name>A0ABV6PTI6_9BURK</name>
<reference evidence="1 2" key="1">
    <citation type="submission" date="2024-09" db="EMBL/GenBank/DDBJ databases">
        <authorList>
            <person name="Sun Q."/>
            <person name="Mori K."/>
        </authorList>
    </citation>
    <scope>NUCLEOTIDE SEQUENCE [LARGE SCALE GENOMIC DNA]</scope>
    <source>
        <strain evidence="1 2">NCAIM B.02336</strain>
    </source>
</reference>